<evidence type="ECO:0000313" key="3">
    <source>
        <dbReference type="Proteomes" id="UP000092695"/>
    </source>
</evidence>
<dbReference type="PANTHER" id="PTHR32251">
    <property type="entry name" value="3-OXO-5-ALPHA-STEROID 4-DEHYDROGENASE"/>
    <property type="match status" value="1"/>
</dbReference>
<dbReference type="InterPro" id="IPR010721">
    <property type="entry name" value="UstE-like"/>
</dbReference>
<reference evidence="2 3" key="1">
    <citation type="submission" date="2016-06" db="EMBL/GenBank/DDBJ databases">
        <title>Complete genome sequence of a deep-branching marine Gamma Proteobacterium Woeseia oceani type strain XK5.</title>
        <authorList>
            <person name="Mu D."/>
            <person name="Du Z."/>
        </authorList>
    </citation>
    <scope>NUCLEOTIDE SEQUENCE [LARGE SCALE GENOMIC DNA]</scope>
    <source>
        <strain evidence="2 3">XK5</strain>
    </source>
</reference>
<organism evidence="2 3">
    <name type="scientific">Woeseia oceani</name>
    <dbReference type="NCBI Taxonomy" id="1548547"/>
    <lineage>
        <taxon>Bacteria</taxon>
        <taxon>Pseudomonadati</taxon>
        <taxon>Pseudomonadota</taxon>
        <taxon>Gammaproteobacteria</taxon>
        <taxon>Woeseiales</taxon>
        <taxon>Woeseiaceae</taxon>
        <taxon>Woeseia</taxon>
    </lineage>
</organism>
<dbReference type="Proteomes" id="UP000092695">
    <property type="component" value="Chromosome"/>
</dbReference>
<dbReference type="AlphaFoldDB" id="A0A193LFQ1"/>
<gene>
    <name evidence="2" type="ORF">BA177_08340</name>
</gene>
<dbReference type="Gene3D" id="1.20.120.1630">
    <property type="match status" value="1"/>
</dbReference>
<sequence>MALSSPLLLALALMLLISLAAWGVSLILNDVSFVDSIWSLFFLAAAVVYLQQATATGPAGILAFVLLLVWSLRLALHIAIRNWGKPEDARYQKIRENNEPNFRFKSLYIVFGLQGVLAFIISFPLLFAVSNTDSLGGLQWAAAALWLLGFVFEAGGDWQLMQFRKRRRSETAVLDNGLWRYSRHPNYFGDTCVWWSYWLFAAAAGGWWTVFSPLLMTFLILKVSGVSLLEKTIGSRRPEYARYVARTSAFFPWPPKRQEH</sequence>
<keyword evidence="1" id="KW-0812">Transmembrane</keyword>
<dbReference type="GO" id="GO:0016020">
    <property type="term" value="C:membrane"/>
    <property type="evidence" value="ECO:0007669"/>
    <property type="project" value="TreeGrafter"/>
</dbReference>
<keyword evidence="1" id="KW-0472">Membrane</keyword>
<protein>
    <submittedName>
        <fullName evidence="2">Uncharacterized protein</fullName>
    </submittedName>
</protein>
<feature type="transmembrane region" description="Helical" evidence="1">
    <location>
        <begin position="107"/>
        <end position="128"/>
    </location>
</feature>
<dbReference type="PROSITE" id="PS50244">
    <property type="entry name" value="S5A_REDUCTASE"/>
    <property type="match status" value="1"/>
</dbReference>
<keyword evidence="1" id="KW-1133">Transmembrane helix</keyword>
<accession>A0A193LFQ1</accession>
<name>A0A193LFQ1_9GAMM</name>
<dbReference type="RefSeq" id="WP_068615335.1">
    <property type="nucleotide sequence ID" value="NZ_CP016268.1"/>
</dbReference>
<keyword evidence="3" id="KW-1185">Reference proteome</keyword>
<evidence type="ECO:0000256" key="1">
    <source>
        <dbReference type="SAM" id="Phobius"/>
    </source>
</evidence>
<dbReference type="EMBL" id="CP016268">
    <property type="protein sequence ID" value="ANO51209.1"/>
    <property type="molecule type" value="Genomic_DNA"/>
</dbReference>
<dbReference type="STRING" id="1548547.BA177_08340"/>
<proteinExistence type="predicted"/>
<feature type="transmembrane region" description="Helical" evidence="1">
    <location>
        <begin position="135"/>
        <end position="152"/>
    </location>
</feature>
<dbReference type="PANTHER" id="PTHR32251:SF17">
    <property type="entry name" value="STEROID 5-ALPHA REDUCTASE C-TERMINAL DOMAIN-CONTAINING PROTEIN"/>
    <property type="match status" value="1"/>
</dbReference>
<feature type="transmembrane region" description="Helical" evidence="1">
    <location>
        <begin position="195"/>
        <end position="221"/>
    </location>
</feature>
<dbReference type="OrthoDB" id="9779233at2"/>
<dbReference type="Pfam" id="PF06966">
    <property type="entry name" value="DUF1295"/>
    <property type="match status" value="1"/>
</dbReference>
<dbReference type="KEGG" id="woc:BA177_08340"/>
<evidence type="ECO:0000313" key="2">
    <source>
        <dbReference type="EMBL" id="ANO51209.1"/>
    </source>
</evidence>